<comment type="caution">
    <text evidence="3">The sequence shown here is derived from an EMBL/GenBank/DDBJ whole genome shotgun (WGS) entry which is preliminary data.</text>
</comment>
<accession>A0A916T334</accession>
<dbReference type="Proteomes" id="UP000636793">
    <property type="component" value="Unassembled WGS sequence"/>
</dbReference>
<feature type="domain" description="YCII-related" evidence="2">
    <location>
        <begin position="28"/>
        <end position="119"/>
    </location>
</feature>
<dbReference type="PANTHER" id="PTHR35174:SF3">
    <property type="entry name" value="BLL7171 PROTEIN"/>
    <property type="match status" value="1"/>
</dbReference>
<comment type="similarity">
    <text evidence="1">Belongs to the YciI family.</text>
</comment>
<evidence type="ECO:0000259" key="2">
    <source>
        <dbReference type="Pfam" id="PF03795"/>
    </source>
</evidence>
<protein>
    <recommendedName>
        <fullName evidence="2">YCII-related domain-containing protein</fullName>
    </recommendedName>
</protein>
<dbReference type="Pfam" id="PF03795">
    <property type="entry name" value="YCII"/>
    <property type="match status" value="1"/>
</dbReference>
<evidence type="ECO:0000313" key="3">
    <source>
        <dbReference type="EMBL" id="GGB29586.1"/>
    </source>
</evidence>
<gene>
    <name evidence="3" type="ORF">GCM10011492_19980</name>
</gene>
<name>A0A916T334_9MICO</name>
<dbReference type="InterPro" id="IPR011008">
    <property type="entry name" value="Dimeric_a/b-barrel"/>
</dbReference>
<organism evidence="3 4">
    <name type="scientific">Flexivirga endophytica</name>
    <dbReference type="NCBI Taxonomy" id="1849103"/>
    <lineage>
        <taxon>Bacteria</taxon>
        <taxon>Bacillati</taxon>
        <taxon>Actinomycetota</taxon>
        <taxon>Actinomycetes</taxon>
        <taxon>Micrococcales</taxon>
        <taxon>Dermacoccaceae</taxon>
        <taxon>Flexivirga</taxon>
    </lineage>
</organism>
<evidence type="ECO:0000313" key="4">
    <source>
        <dbReference type="Proteomes" id="UP000636793"/>
    </source>
</evidence>
<dbReference type="EMBL" id="BMHI01000003">
    <property type="protein sequence ID" value="GGB29586.1"/>
    <property type="molecule type" value="Genomic_DNA"/>
</dbReference>
<dbReference type="Gene3D" id="3.30.70.1060">
    <property type="entry name" value="Dimeric alpha+beta barrel"/>
    <property type="match status" value="1"/>
</dbReference>
<dbReference type="SUPFAM" id="SSF54909">
    <property type="entry name" value="Dimeric alpha+beta barrel"/>
    <property type="match status" value="1"/>
</dbReference>
<reference evidence="3" key="2">
    <citation type="submission" date="2020-09" db="EMBL/GenBank/DDBJ databases">
        <authorList>
            <person name="Sun Q."/>
            <person name="Zhou Y."/>
        </authorList>
    </citation>
    <scope>NUCLEOTIDE SEQUENCE</scope>
    <source>
        <strain evidence="3">CGMCC 1.15085</strain>
    </source>
</reference>
<dbReference type="PANTHER" id="PTHR35174">
    <property type="entry name" value="BLL7171 PROTEIN-RELATED"/>
    <property type="match status" value="1"/>
</dbReference>
<reference evidence="3" key="1">
    <citation type="journal article" date="2014" name="Int. J. Syst. Evol. Microbiol.">
        <title>Complete genome sequence of Corynebacterium casei LMG S-19264T (=DSM 44701T), isolated from a smear-ripened cheese.</title>
        <authorList>
            <consortium name="US DOE Joint Genome Institute (JGI-PGF)"/>
            <person name="Walter F."/>
            <person name="Albersmeier A."/>
            <person name="Kalinowski J."/>
            <person name="Ruckert C."/>
        </authorList>
    </citation>
    <scope>NUCLEOTIDE SEQUENCE</scope>
    <source>
        <strain evidence="3">CGMCC 1.15085</strain>
    </source>
</reference>
<dbReference type="AlphaFoldDB" id="A0A916T334"/>
<sequence>MVSDMPRYLMSVYGAAEPGEFGSYPSKEAMLQSFADTGAFNERLEKEGHFVFADGLAEATTATTVDGQGDKPIVTDGPYLEAKEYLGGFWVIEAADLDEALALAADASKACRGKVEVRPFQTEESFKALLES</sequence>
<proteinExistence type="inferred from homology"/>
<keyword evidence="4" id="KW-1185">Reference proteome</keyword>
<dbReference type="InterPro" id="IPR005545">
    <property type="entry name" value="YCII"/>
</dbReference>
<evidence type="ECO:0000256" key="1">
    <source>
        <dbReference type="ARBA" id="ARBA00007689"/>
    </source>
</evidence>